<reference evidence="3 4" key="1">
    <citation type="submission" date="2021-08" db="EMBL/GenBank/DDBJ databases">
        <title>Streptomyces sp. PTM05 isolated from lichen.</title>
        <authorList>
            <person name="Somphong A."/>
            <person name="Phongsopitanun W."/>
            <person name="Tanasupawat S."/>
        </authorList>
    </citation>
    <scope>NUCLEOTIDE SEQUENCE [LARGE SCALE GENOMIC DNA]</scope>
    <source>
        <strain evidence="3 4">Ptm05</strain>
    </source>
</reference>
<dbReference type="InterPro" id="IPR042070">
    <property type="entry name" value="PucR_C-HTH_sf"/>
</dbReference>
<accession>A0ABS7QVG6</accession>
<name>A0ABS7QVG6_9ACTN</name>
<comment type="caution">
    <text evidence="3">The sequence shown here is derived from an EMBL/GenBank/DDBJ whole genome shotgun (WGS) entry which is preliminary data.</text>
</comment>
<dbReference type="InterPro" id="IPR025736">
    <property type="entry name" value="PucR_C-HTH_dom"/>
</dbReference>
<sequence>MTTVPPQDGVAFTHELSAAARALAARCEPRVNEVARRMSRVSFEEIPGYPELPADVKDIEVAATARHGLRLFLRRVHDQHGRFGDYGLFRERAAQRAEEGMPLHLLLRAHALGVYVLWRTLRETARPGEETALVELSGFLLRAQEGIAAAVAETYLDEQAALLAERREHRRLLVRGLLDGSPLPDDATRRALGLDRGALVLCLRAPRLAPAPGSTTPPPIAVRRRGRRVQTALDRAFGADVLTLLDDEGGYAVVAAPSGADGPPEAPDGLAEALGRACGGEVRVAAVTAGGAAGVSEAARTAAEVVRVARAGGRPPGLHRLGDVLLEFHLSRRDESSGLIAALLDPIADRPELTETLRAYLEHQQDRRATARLLGLHPNTVDNRLARVTALTSLDLASPRGTALALAALLLKEDH</sequence>
<evidence type="ECO:0000313" key="3">
    <source>
        <dbReference type="EMBL" id="MBY8887202.1"/>
    </source>
</evidence>
<keyword evidence="4" id="KW-1185">Reference proteome</keyword>
<dbReference type="Proteomes" id="UP001198565">
    <property type="component" value="Unassembled WGS sequence"/>
</dbReference>
<dbReference type="InterPro" id="IPR051448">
    <property type="entry name" value="CdaR-like_regulators"/>
</dbReference>
<dbReference type="RefSeq" id="WP_222979949.1">
    <property type="nucleotide sequence ID" value="NZ_JAINVZ010000014.1"/>
</dbReference>
<evidence type="ECO:0000313" key="4">
    <source>
        <dbReference type="Proteomes" id="UP001198565"/>
    </source>
</evidence>
<evidence type="ECO:0000259" key="2">
    <source>
        <dbReference type="Pfam" id="PF14361"/>
    </source>
</evidence>
<dbReference type="InterPro" id="IPR025751">
    <property type="entry name" value="RsbRD_N_dom"/>
</dbReference>
<dbReference type="Pfam" id="PF13556">
    <property type="entry name" value="HTH_30"/>
    <property type="match status" value="1"/>
</dbReference>
<dbReference type="Gene3D" id="1.10.10.2840">
    <property type="entry name" value="PucR C-terminal helix-turn-helix domain"/>
    <property type="match status" value="1"/>
</dbReference>
<dbReference type="Pfam" id="PF14361">
    <property type="entry name" value="RsbRD_N"/>
    <property type="match status" value="1"/>
</dbReference>
<protein>
    <submittedName>
        <fullName evidence="3">Helix-turn-helix domain-containing protein</fullName>
    </submittedName>
</protein>
<dbReference type="PANTHER" id="PTHR33744">
    <property type="entry name" value="CARBOHYDRATE DIACID REGULATOR"/>
    <property type="match status" value="1"/>
</dbReference>
<gene>
    <name evidence="3" type="ORF">K7472_20455</name>
</gene>
<feature type="domain" description="PucR C-terminal helix-turn-helix" evidence="1">
    <location>
        <begin position="353"/>
        <end position="410"/>
    </location>
</feature>
<dbReference type="PANTHER" id="PTHR33744:SF1">
    <property type="entry name" value="DNA-BINDING TRANSCRIPTIONAL ACTIVATOR ADER"/>
    <property type="match status" value="1"/>
</dbReference>
<proteinExistence type="predicted"/>
<organism evidence="3 4">
    <name type="scientific">Streptantibioticus parmotrematis</name>
    <dbReference type="NCBI Taxonomy" id="2873249"/>
    <lineage>
        <taxon>Bacteria</taxon>
        <taxon>Bacillati</taxon>
        <taxon>Actinomycetota</taxon>
        <taxon>Actinomycetes</taxon>
        <taxon>Kitasatosporales</taxon>
        <taxon>Streptomycetaceae</taxon>
        <taxon>Streptantibioticus</taxon>
    </lineage>
</organism>
<dbReference type="EMBL" id="JAINVZ010000014">
    <property type="protein sequence ID" value="MBY8887202.1"/>
    <property type="molecule type" value="Genomic_DNA"/>
</dbReference>
<evidence type="ECO:0000259" key="1">
    <source>
        <dbReference type="Pfam" id="PF13556"/>
    </source>
</evidence>
<feature type="domain" description="RsbT co-antagonist protein RsbRD N-terminal" evidence="2">
    <location>
        <begin position="33"/>
        <end position="170"/>
    </location>
</feature>